<feature type="region of interest" description="Disordered" evidence="1">
    <location>
        <begin position="151"/>
        <end position="189"/>
    </location>
</feature>
<evidence type="ECO:0000256" key="1">
    <source>
        <dbReference type="SAM" id="MobiDB-lite"/>
    </source>
</evidence>
<dbReference type="Gene3D" id="3.40.50.10320">
    <property type="entry name" value="LmbE-like"/>
    <property type="match status" value="1"/>
</dbReference>
<sequence>MPLAPIPADGNLPDIDGAFAMAVEARFDNLLGGYWQRLVDIGSGPGTDNILLTQYENTSDLMLTLYQDGVAHSVVAPEAIVQGETAVFSAGIEPDGTMWIGKDGVLLAQAAGVVPDDVERTNELIGESNWPDDTPLIGAVTGIEIVAVTEDDSAPDPADPAPVDPDPVDPDPVDPDPADPDPVDPDPTDTLAQVDGAFSVTLTARFDNIQGGYWQRFYDFGSGPGWDNILFTQVENTTDVALELHQGGSVYRVVAPDALSQGETADWRTGIDADGLMWIEKDGVRLAEAEGAVPADVDRANLLVGSSNWPGDTPMIGTVEAVTVLNGEAAPVDPVDPDPTDPDPTDPDPVDPVDPTEAADPDDPLDPPGAGTGDMIVVAHQDDDLLFMNPTIAHAIDGDEPVTVVYLTAGDFGQEESYWGAREDGVKEAYAWMAGDDDPTWIDETVTLSLGGQGFDLASSYLESQPDIRMYFLRLPDGFHGEGSDTYNGESLYKLAHGEIQTATTVDGANTYSAEDLTSVLTALLDSHGPDTLHLQSESEIEHSDHVHGAEFAVAALEDYGDDLLVRTYVGYESWGYEENLTPEDETRVTEAFRRYATHDPQVHAPGGGWLESYVEWVKREHVDEEWLHDGDDTEDGATAGVTSSAFLVPDPRLEPEPEPTPETGEELIAQLTSAQASWWHDQQAEEVDEAETEDFAAEA</sequence>
<feature type="compositionally biased region" description="Acidic residues" evidence="1">
    <location>
        <begin position="166"/>
        <end position="187"/>
    </location>
</feature>
<dbReference type="PANTHER" id="PTHR12993:SF11">
    <property type="entry name" value="N-ACETYLGLUCOSAMINYL-PHOSPHATIDYLINOSITOL DE-N-ACETYLASE"/>
    <property type="match status" value="1"/>
</dbReference>
<gene>
    <name evidence="2" type="ORF">GQA70_17180</name>
</gene>
<reference evidence="2 3" key="1">
    <citation type="submission" date="2019-12" db="EMBL/GenBank/DDBJ databases">
        <title>Complete Genome Sequence of a Quorum-Sensing Bacterium,Rhodobacteraceae bacterium C31, Isolated from a marine microalgae symbiotic bacteria.</title>
        <authorList>
            <person name="Zhang Y."/>
        </authorList>
    </citation>
    <scope>NUCLEOTIDE SEQUENCE [LARGE SCALE GENOMIC DNA]</scope>
    <source>
        <strain evidence="2 3">C31</strain>
    </source>
</reference>
<dbReference type="EMBL" id="CP047166">
    <property type="protein sequence ID" value="QRF67882.1"/>
    <property type="molecule type" value="Genomic_DNA"/>
</dbReference>
<dbReference type="Pfam" id="PF02585">
    <property type="entry name" value="PIG-L"/>
    <property type="match status" value="1"/>
</dbReference>
<evidence type="ECO:0008006" key="4">
    <source>
        <dbReference type="Google" id="ProtNLM"/>
    </source>
</evidence>
<keyword evidence="3" id="KW-1185">Reference proteome</keyword>
<feature type="compositionally biased region" description="Acidic residues" evidence="1">
    <location>
        <begin position="685"/>
        <end position="700"/>
    </location>
</feature>
<accession>A0ABX7FDH3</accession>
<feature type="region of interest" description="Disordered" evidence="1">
    <location>
        <begin position="672"/>
        <end position="700"/>
    </location>
</feature>
<dbReference type="InterPro" id="IPR024078">
    <property type="entry name" value="LmbE-like_dom_sf"/>
</dbReference>
<evidence type="ECO:0000313" key="3">
    <source>
        <dbReference type="Proteomes" id="UP000596387"/>
    </source>
</evidence>
<feature type="region of interest" description="Disordered" evidence="1">
    <location>
        <begin position="329"/>
        <end position="375"/>
    </location>
</feature>
<proteinExistence type="predicted"/>
<protein>
    <recommendedName>
        <fullName evidence="4">GlcNAc-PI de-N-acetylase</fullName>
    </recommendedName>
</protein>
<name>A0ABX7FDH3_9RHOB</name>
<dbReference type="InterPro" id="IPR003737">
    <property type="entry name" value="GlcNAc_PI_deacetylase-related"/>
</dbReference>
<dbReference type="Proteomes" id="UP000596387">
    <property type="component" value="Chromosome"/>
</dbReference>
<feature type="compositionally biased region" description="Acidic residues" evidence="1">
    <location>
        <begin position="335"/>
        <end position="351"/>
    </location>
</feature>
<dbReference type="RefSeq" id="WP_023849066.1">
    <property type="nucleotide sequence ID" value="NZ_CP047166.1"/>
</dbReference>
<evidence type="ECO:0000313" key="2">
    <source>
        <dbReference type="EMBL" id="QRF67882.1"/>
    </source>
</evidence>
<dbReference type="PANTHER" id="PTHR12993">
    <property type="entry name" value="N-ACETYLGLUCOSAMINYL-PHOSPHATIDYLINOSITOL DE-N-ACETYLASE-RELATED"/>
    <property type="match status" value="1"/>
</dbReference>
<organism evidence="2 3">
    <name type="scientific">Ponticoccus alexandrii</name>
    <dbReference type="NCBI Taxonomy" id="1943633"/>
    <lineage>
        <taxon>Bacteria</taxon>
        <taxon>Pseudomonadati</taxon>
        <taxon>Pseudomonadota</taxon>
        <taxon>Alphaproteobacteria</taxon>
        <taxon>Rhodobacterales</taxon>
        <taxon>Roseobacteraceae</taxon>
        <taxon>Ponticoccus</taxon>
    </lineage>
</organism>
<dbReference type="SUPFAM" id="SSF102588">
    <property type="entry name" value="LmbE-like"/>
    <property type="match status" value="1"/>
</dbReference>